<sequence length="80" mass="8844">MEDSMNTSHLGAPVRDISLISRGDHIEARRGTTCYRGRVKDTAPGVGLVWIREHGRGIRRALPADEYSIYRLPALGGDPE</sequence>
<comment type="caution">
    <text evidence="1">The sequence shown here is derived from an EMBL/GenBank/DDBJ whole genome shotgun (WGS) entry which is preliminary data.</text>
</comment>
<evidence type="ECO:0008006" key="3">
    <source>
        <dbReference type="Google" id="ProtNLM"/>
    </source>
</evidence>
<dbReference type="Proteomes" id="UP000544090">
    <property type="component" value="Unassembled WGS sequence"/>
</dbReference>
<dbReference type="AlphaFoldDB" id="A0A7X6HC74"/>
<protein>
    <recommendedName>
        <fullName evidence="3">DUF1918 domain-containing protein</fullName>
    </recommendedName>
</protein>
<proteinExistence type="predicted"/>
<reference evidence="1 2" key="1">
    <citation type="submission" date="2020-04" db="EMBL/GenBank/DDBJ databases">
        <title>Arthrobacter sp. nov.</title>
        <authorList>
            <person name="Liu S."/>
        </authorList>
    </citation>
    <scope>NUCLEOTIDE SEQUENCE [LARGE SCALE GENOMIC DNA]</scope>
    <source>
        <strain evidence="1 2">E918</strain>
    </source>
</reference>
<keyword evidence="2" id="KW-1185">Reference proteome</keyword>
<organism evidence="1 2">
    <name type="scientific">Arthrobacter mobilis</name>
    <dbReference type="NCBI Taxonomy" id="2724944"/>
    <lineage>
        <taxon>Bacteria</taxon>
        <taxon>Bacillati</taxon>
        <taxon>Actinomycetota</taxon>
        <taxon>Actinomycetes</taxon>
        <taxon>Micrococcales</taxon>
        <taxon>Micrococcaceae</taxon>
        <taxon>Arthrobacter</taxon>
    </lineage>
</organism>
<dbReference type="EMBL" id="JAAZSQ010000001">
    <property type="protein sequence ID" value="NKX53057.1"/>
    <property type="molecule type" value="Genomic_DNA"/>
</dbReference>
<evidence type="ECO:0000313" key="2">
    <source>
        <dbReference type="Proteomes" id="UP000544090"/>
    </source>
</evidence>
<name>A0A7X6HC74_9MICC</name>
<gene>
    <name evidence="1" type="ORF">HGG74_00610</name>
</gene>
<evidence type="ECO:0000313" key="1">
    <source>
        <dbReference type="EMBL" id="NKX53057.1"/>
    </source>
</evidence>
<accession>A0A7X6HC74</accession>